<reference evidence="2" key="1">
    <citation type="submission" date="2023-03" db="EMBL/GenBank/DDBJ databases">
        <title>Massive genome expansion in bonnet fungi (Mycena s.s.) driven by repeated elements and novel gene families across ecological guilds.</title>
        <authorList>
            <consortium name="Lawrence Berkeley National Laboratory"/>
            <person name="Harder C.B."/>
            <person name="Miyauchi S."/>
            <person name="Viragh M."/>
            <person name="Kuo A."/>
            <person name="Thoen E."/>
            <person name="Andreopoulos B."/>
            <person name="Lu D."/>
            <person name="Skrede I."/>
            <person name="Drula E."/>
            <person name="Henrissat B."/>
            <person name="Morin E."/>
            <person name="Kohler A."/>
            <person name="Barry K."/>
            <person name="LaButti K."/>
            <person name="Morin E."/>
            <person name="Salamov A."/>
            <person name="Lipzen A."/>
            <person name="Mereny Z."/>
            <person name="Hegedus B."/>
            <person name="Baldrian P."/>
            <person name="Stursova M."/>
            <person name="Weitz H."/>
            <person name="Taylor A."/>
            <person name="Grigoriev I.V."/>
            <person name="Nagy L.G."/>
            <person name="Martin F."/>
            <person name="Kauserud H."/>
        </authorList>
    </citation>
    <scope>NUCLEOTIDE SEQUENCE</scope>
    <source>
        <strain evidence="2">9144</strain>
    </source>
</reference>
<sequence>MDTPSSCPRGYILQSQVVHARLLPATSAHAFTYPTLFLLLSLNALENHSLDLGRGWIFGYGGRWARLVGLRADPYLTPNGGSIRQRLEKALQVRGFAESKLEDAWMMTMPSLLGFEGINPLSVYFCYRLGGKLFLVVLEVHNTFGESHLYFLEIGKNEDEAQPKGFDHQWTFPRAFHVSPFNDRRGFYRVSIKKPTHAPGGFDSPPPQPTVRIHMYTQTDDPIPAPGMLKLTALLRPTSVTPLTSRSLLSVLSRFPFDLFLSFARILYHAWILHYLKHLDVFVRPEPIPVSWSPDYFGPLPPVAGGVRWIAAGPFERYSMRQVQAFLRRRVNETGIPVTLLPGDPSAPPCTISPSVSTRKGDATMLTISYLSPRAFTLLLIAPSAHHALLLGAAERVFTVSSAPLFHLMFAAPPVPPNTPLSCRQRLRRRAAEDALPLAVPARHALDSNALVASCVSVTVVCVLLLLDRLEEWVFRAVRARPVPGTEPWGQWKRAALAHSGVDVEVPKDPTGSFRREERDGFQA</sequence>
<feature type="compositionally biased region" description="Basic and acidic residues" evidence="1">
    <location>
        <begin position="514"/>
        <end position="524"/>
    </location>
</feature>
<dbReference type="Proteomes" id="UP001219525">
    <property type="component" value="Unassembled WGS sequence"/>
</dbReference>
<dbReference type="PANTHER" id="PTHR33973:SF4">
    <property type="entry name" value="OS07G0153300 PROTEIN"/>
    <property type="match status" value="1"/>
</dbReference>
<protein>
    <recommendedName>
        <fullName evidence="4">DUF1365-domain-containing protein</fullName>
    </recommendedName>
</protein>
<dbReference type="AlphaFoldDB" id="A0AAD6YL38"/>
<proteinExistence type="predicted"/>
<keyword evidence="3" id="KW-1185">Reference proteome</keyword>
<evidence type="ECO:0000256" key="1">
    <source>
        <dbReference type="SAM" id="MobiDB-lite"/>
    </source>
</evidence>
<organism evidence="2 3">
    <name type="scientific">Mycena pura</name>
    <dbReference type="NCBI Taxonomy" id="153505"/>
    <lineage>
        <taxon>Eukaryota</taxon>
        <taxon>Fungi</taxon>
        <taxon>Dikarya</taxon>
        <taxon>Basidiomycota</taxon>
        <taxon>Agaricomycotina</taxon>
        <taxon>Agaricomycetes</taxon>
        <taxon>Agaricomycetidae</taxon>
        <taxon>Agaricales</taxon>
        <taxon>Marasmiineae</taxon>
        <taxon>Mycenaceae</taxon>
        <taxon>Mycena</taxon>
    </lineage>
</organism>
<feature type="non-terminal residue" evidence="2">
    <location>
        <position position="524"/>
    </location>
</feature>
<evidence type="ECO:0008006" key="4">
    <source>
        <dbReference type="Google" id="ProtNLM"/>
    </source>
</evidence>
<feature type="region of interest" description="Disordered" evidence="1">
    <location>
        <begin position="504"/>
        <end position="524"/>
    </location>
</feature>
<dbReference type="Pfam" id="PF07103">
    <property type="entry name" value="DUF1365"/>
    <property type="match status" value="1"/>
</dbReference>
<dbReference type="InterPro" id="IPR010775">
    <property type="entry name" value="DUF1365"/>
</dbReference>
<comment type="caution">
    <text evidence="2">The sequence shown here is derived from an EMBL/GenBank/DDBJ whole genome shotgun (WGS) entry which is preliminary data.</text>
</comment>
<name>A0AAD6YL38_9AGAR</name>
<evidence type="ECO:0000313" key="3">
    <source>
        <dbReference type="Proteomes" id="UP001219525"/>
    </source>
</evidence>
<accession>A0AAD6YL38</accession>
<gene>
    <name evidence="2" type="ORF">GGX14DRAFT_663383</name>
</gene>
<evidence type="ECO:0000313" key="2">
    <source>
        <dbReference type="EMBL" id="KAJ7222358.1"/>
    </source>
</evidence>
<dbReference type="PANTHER" id="PTHR33973">
    <property type="entry name" value="OS07G0153300 PROTEIN"/>
    <property type="match status" value="1"/>
</dbReference>
<dbReference type="EMBL" id="JARJCW010000007">
    <property type="protein sequence ID" value="KAJ7222358.1"/>
    <property type="molecule type" value="Genomic_DNA"/>
</dbReference>